<protein>
    <recommendedName>
        <fullName evidence="11">Tyrosine--tRNA ligase</fullName>
        <ecNumber evidence="11">6.1.1.1</ecNumber>
    </recommendedName>
    <alternativeName>
        <fullName evidence="11">Tyrosyl-tRNA synthetase</fullName>
        <shortName evidence="11">TyrRS</shortName>
    </alternativeName>
</protein>
<dbReference type="PROSITE" id="PS50889">
    <property type="entry name" value="S4"/>
    <property type="match status" value="1"/>
</dbReference>
<dbReference type="OrthoDB" id="9804243at2"/>
<dbReference type="InterPro" id="IPR002305">
    <property type="entry name" value="aa-tRNA-synth_Ic"/>
</dbReference>
<evidence type="ECO:0000313" key="15">
    <source>
        <dbReference type="Proteomes" id="UP000277007"/>
    </source>
</evidence>
<dbReference type="InterPro" id="IPR002307">
    <property type="entry name" value="Tyr-tRNA-ligase"/>
</dbReference>
<evidence type="ECO:0000313" key="14">
    <source>
        <dbReference type="EMBL" id="RTR17224.1"/>
    </source>
</evidence>
<keyword evidence="4 11" id="KW-0547">Nucleotide-binding</keyword>
<feature type="domain" description="Tyrosine--tRNA ligase SYY-like C-terminal" evidence="13">
    <location>
        <begin position="333"/>
        <end position="415"/>
    </location>
</feature>
<dbReference type="InterPro" id="IPR036986">
    <property type="entry name" value="S4_RNA-bd_sf"/>
</dbReference>
<dbReference type="InterPro" id="IPR024107">
    <property type="entry name" value="Tyr-tRNA-ligase_bac_1"/>
</dbReference>
<comment type="subunit">
    <text evidence="11">Homodimer.</text>
</comment>
<keyword evidence="7 11" id="KW-0648">Protein biosynthesis</keyword>
<dbReference type="Pfam" id="PF00579">
    <property type="entry name" value="tRNA-synt_1b"/>
    <property type="match status" value="1"/>
</dbReference>
<dbReference type="InterPro" id="IPR054608">
    <property type="entry name" value="SYY-like_C"/>
</dbReference>
<dbReference type="EC" id="6.1.1.1" evidence="11"/>
<dbReference type="GO" id="GO:0005829">
    <property type="term" value="C:cytosol"/>
    <property type="evidence" value="ECO:0007669"/>
    <property type="project" value="TreeGrafter"/>
</dbReference>
<dbReference type="NCBIfam" id="TIGR00234">
    <property type="entry name" value="tyrS"/>
    <property type="match status" value="1"/>
</dbReference>
<gene>
    <name evidence="11" type="primary">tyrS</name>
    <name evidence="14" type="ORF">EJ903_18580</name>
</gene>
<dbReference type="Gene3D" id="1.10.240.10">
    <property type="entry name" value="Tyrosyl-Transfer RNA Synthetase"/>
    <property type="match status" value="1"/>
</dbReference>
<dbReference type="CDD" id="cd00165">
    <property type="entry name" value="S4"/>
    <property type="match status" value="1"/>
</dbReference>
<dbReference type="GO" id="GO:0005524">
    <property type="term" value="F:ATP binding"/>
    <property type="evidence" value="ECO:0007669"/>
    <property type="project" value="UniProtKB-UniRule"/>
</dbReference>
<reference evidence="14 15" key="1">
    <citation type="submission" date="2018-12" db="EMBL/GenBank/DDBJ databases">
        <authorList>
            <person name="Yang Y."/>
        </authorList>
    </citation>
    <scope>NUCLEOTIDE SEQUENCE [LARGE SCALE GENOMIC DNA]</scope>
    <source>
        <strain evidence="14 15">L-25-5w-1</strain>
    </source>
</reference>
<comment type="subcellular location">
    <subcellularLocation>
        <location evidence="1 11">Cytoplasm</location>
    </subcellularLocation>
</comment>
<dbReference type="AlphaFoldDB" id="A0A3S0HVA2"/>
<keyword evidence="3 11" id="KW-0436">Ligase</keyword>
<dbReference type="Gene3D" id="3.10.290.10">
    <property type="entry name" value="RNA-binding S4 domain"/>
    <property type="match status" value="1"/>
</dbReference>
<dbReference type="InterPro" id="IPR014729">
    <property type="entry name" value="Rossmann-like_a/b/a_fold"/>
</dbReference>
<comment type="similarity">
    <text evidence="10 11">Belongs to the class-I aminoacyl-tRNA synthetase family. TyrS type 1 subfamily.</text>
</comment>
<name>A0A3S0HVA2_9PROT</name>
<dbReference type="Pfam" id="PF22421">
    <property type="entry name" value="SYY_C-terminal"/>
    <property type="match status" value="1"/>
</dbReference>
<comment type="caution">
    <text evidence="14">The sequence shown here is derived from an EMBL/GenBank/DDBJ whole genome shotgun (WGS) entry which is preliminary data.</text>
</comment>
<evidence type="ECO:0000256" key="1">
    <source>
        <dbReference type="ARBA" id="ARBA00004496"/>
    </source>
</evidence>
<evidence type="ECO:0000256" key="9">
    <source>
        <dbReference type="ARBA" id="ARBA00048248"/>
    </source>
</evidence>
<feature type="binding site" evidence="11">
    <location>
        <position position="177"/>
    </location>
    <ligand>
        <name>L-tyrosine</name>
        <dbReference type="ChEBI" id="CHEBI:58315"/>
    </ligand>
</feature>
<keyword evidence="6 12" id="KW-0694">RNA-binding</keyword>
<dbReference type="PRINTS" id="PR01040">
    <property type="entry name" value="TRNASYNTHTYR"/>
</dbReference>
<dbReference type="PANTHER" id="PTHR11766">
    <property type="entry name" value="TYROSYL-TRNA SYNTHETASE"/>
    <property type="match status" value="1"/>
</dbReference>
<dbReference type="HAMAP" id="MF_02006">
    <property type="entry name" value="Tyr_tRNA_synth_type1"/>
    <property type="match status" value="1"/>
</dbReference>
<feature type="binding site" evidence="11">
    <location>
        <position position="181"/>
    </location>
    <ligand>
        <name>L-tyrosine</name>
        <dbReference type="ChEBI" id="CHEBI:58315"/>
    </ligand>
</feature>
<evidence type="ECO:0000256" key="7">
    <source>
        <dbReference type="ARBA" id="ARBA00022917"/>
    </source>
</evidence>
<keyword evidence="15" id="KW-1185">Reference proteome</keyword>
<dbReference type="Gene3D" id="3.40.50.620">
    <property type="entry name" value="HUPs"/>
    <property type="match status" value="1"/>
</dbReference>
<comment type="catalytic activity">
    <reaction evidence="9 11">
        <text>tRNA(Tyr) + L-tyrosine + ATP = L-tyrosyl-tRNA(Tyr) + AMP + diphosphate + H(+)</text>
        <dbReference type="Rhea" id="RHEA:10220"/>
        <dbReference type="Rhea" id="RHEA-COMP:9706"/>
        <dbReference type="Rhea" id="RHEA-COMP:9707"/>
        <dbReference type="ChEBI" id="CHEBI:15378"/>
        <dbReference type="ChEBI" id="CHEBI:30616"/>
        <dbReference type="ChEBI" id="CHEBI:33019"/>
        <dbReference type="ChEBI" id="CHEBI:58315"/>
        <dbReference type="ChEBI" id="CHEBI:78442"/>
        <dbReference type="ChEBI" id="CHEBI:78536"/>
        <dbReference type="ChEBI" id="CHEBI:456215"/>
        <dbReference type="EC" id="6.1.1.1"/>
    </reaction>
</comment>
<feature type="short sequence motif" description="'KMSKS' region" evidence="11">
    <location>
        <begin position="237"/>
        <end position="241"/>
    </location>
</feature>
<dbReference type="GO" id="GO:0004831">
    <property type="term" value="F:tyrosine-tRNA ligase activity"/>
    <property type="evidence" value="ECO:0007669"/>
    <property type="project" value="UniProtKB-UniRule"/>
</dbReference>
<keyword evidence="8 11" id="KW-0030">Aminoacyl-tRNA synthetase</keyword>
<evidence type="ECO:0000256" key="3">
    <source>
        <dbReference type="ARBA" id="ARBA00022598"/>
    </source>
</evidence>
<dbReference type="Proteomes" id="UP000277007">
    <property type="component" value="Unassembled WGS sequence"/>
</dbReference>
<evidence type="ECO:0000256" key="6">
    <source>
        <dbReference type="ARBA" id="ARBA00022884"/>
    </source>
</evidence>
<accession>A0A3S0HVA2</accession>
<evidence type="ECO:0000256" key="11">
    <source>
        <dbReference type="HAMAP-Rule" id="MF_02006"/>
    </source>
</evidence>
<evidence type="ECO:0000256" key="12">
    <source>
        <dbReference type="PROSITE-ProRule" id="PRU00182"/>
    </source>
</evidence>
<evidence type="ECO:0000256" key="10">
    <source>
        <dbReference type="ARBA" id="ARBA00060965"/>
    </source>
</evidence>
<evidence type="ECO:0000259" key="13">
    <source>
        <dbReference type="Pfam" id="PF22421"/>
    </source>
</evidence>
<dbReference type="GO" id="GO:0042803">
    <property type="term" value="F:protein homodimerization activity"/>
    <property type="evidence" value="ECO:0007669"/>
    <property type="project" value="UniProtKB-ARBA"/>
</dbReference>
<dbReference type="GO" id="GO:0003723">
    <property type="term" value="F:RNA binding"/>
    <property type="evidence" value="ECO:0007669"/>
    <property type="project" value="UniProtKB-KW"/>
</dbReference>
<dbReference type="FunFam" id="3.40.50.620:FF:000008">
    <property type="entry name" value="Tyrosine--tRNA ligase"/>
    <property type="match status" value="1"/>
</dbReference>
<sequence>MTTTPSSDFLRTLQQRGFIHQCTDLAALDERAQKGPIVAYIGFDCTADSLHVGSLLPIMMLRWLQKTGHKPIVLMGGGTTRIGDPSGRDEARQLLTDEIIASNMAGIKRIFGRYLTFGDGPTDAVMVNNADWLDNLKYIDMLRDVGRHFTINRMMSFDSVKLRLEREQSLTLLEFNYMILQAYDFVELNRRLGCALQMGGSDQWGNIINGVELGRRSDGAELFGLTTPLLTTSSGAKMGKTAAGAVWLTDDKLSSYDFWQYWRNTEDADVGRFLRLYTELPLDEIARLESLPGAEINEAKKILANAVTALAHGEEAAQAAAETARRAFEEGAAADGLPTVEIARSDLDAGVAVVDLLVSAGLAASKGEARRLIKGNGIKLNDAAVTDDTAKATAADLNADGALKLSAGKKRHALVKPV</sequence>
<dbReference type="SUPFAM" id="SSF55174">
    <property type="entry name" value="Alpha-L RNA-binding motif"/>
    <property type="match status" value="1"/>
</dbReference>
<feature type="binding site" evidence="11">
    <location>
        <position position="240"/>
    </location>
    <ligand>
        <name>ATP</name>
        <dbReference type="ChEBI" id="CHEBI:30616"/>
    </ligand>
</feature>
<evidence type="ECO:0000256" key="8">
    <source>
        <dbReference type="ARBA" id="ARBA00023146"/>
    </source>
</evidence>
<dbReference type="InterPro" id="IPR024088">
    <property type="entry name" value="Tyr-tRNA-ligase_bac-type"/>
</dbReference>
<dbReference type="SUPFAM" id="SSF52374">
    <property type="entry name" value="Nucleotidylyl transferase"/>
    <property type="match status" value="1"/>
</dbReference>
<comment type="function">
    <text evidence="11">Catalyzes the attachment of tyrosine to tRNA(Tyr) in a two-step reaction: tyrosine is first activated by ATP to form Tyr-AMP and then transferred to the acceptor end of tRNA(Tyr).</text>
</comment>
<evidence type="ECO:0000256" key="4">
    <source>
        <dbReference type="ARBA" id="ARBA00022741"/>
    </source>
</evidence>
<dbReference type="CDD" id="cd00805">
    <property type="entry name" value="TyrRS_core"/>
    <property type="match status" value="1"/>
</dbReference>
<keyword evidence="2 11" id="KW-0963">Cytoplasm</keyword>
<dbReference type="FunFam" id="1.10.240.10:FF:000001">
    <property type="entry name" value="Tyrosine--tRNA ligase"/>
    <property type="match status" value="1"/>
</dbReference>
<evidence type="ECO:0000256" key="5">
    <source>
        <dbReference type="ARBA" id="ARBA00022840"/>
    </source>
</evidence>
<organism evidence="14 15">
    <name type="scientific">Azospirillum griseum</name>
    <dbReference type="NCBI Taxonomy" id="2496639"/>
    <lineage>
        <taxon>Bacteria</taxon>
        <taxon>Pseudomonadati</taxon>
        <taxon>Pseudomonadota</taxon>
        <taxon>Alphaproteobacteria</taxon>
        <taxon>Rhodospirillales</taxon>
        <taxon>Azospirillaceae</taxon>
        <taxon>Azospirillum</taxon>
    </lineage>
</organism>
<feature type="short sequence motif" description="'HIGH' region" evidence="11">
    <location>
        <begin position="45"/>
        <end position="54"/>
    </location>
</feature>
<dbReference type="EMBL" id="RXMA01000020">
    <property type="protein sequence ID" value="RTR17224.1"/>
    <property type="molecule type" value="Genomic_DNA"/>
</dbReference>
<dbReference type="RefSeq" id="WP_126618234.1">
    <property type="nucleotide sequence ID" value="NZ_JBHUCY010000056.1"/>
</dbReference>
<feature type="binding site" evidence="11">
    <location>
        <position position="40"/>
    </location>
    <ligand>
        <name>L-tyrosine</name>
        <dbReference type="ChEBI" id="CHEBI:58315"/>
    </ligand>
</feature>
<dbReference type="GO" id="GO:0006437">
    <property type="term" value="P:tyrosyl-tRNA aminoacylation"/>
    <property type="evidence" value="ECO:0007669"/>
    <property type="project" value="UniProtKB-UniRule"/>
</dbReference>
<dbReference type="PANTHER" id="PTHR11766:SF0">
    <property type="entry name" value="TYROSINE--TRNA LIGASE, MITOCHONDRIAL"/>
    <property type="match status" value="1"/>
</dbReference>
<evidence type="ECO:0000256" key="2">
    <source>
        <dbReference type="ARBA" id="ARBA00022490"/>
    </source>
</evidence>
<keyword evidence="5 11" id="KW-0067">ATP-binding</keyword>
<proteinExistence type="inferred from homology"/>